<sequence length="113" mass="13234">MNRGIEEFMLMKELSSIRYFARQGLGFRGHIEEEGNFVLLLKCRAGDIQGLESWIRDGRYISHDIVNEVLEISAHQILCELLDRIRAEWFALIADEFARCQWGRRIFSFPPMG</sequence>
<dbReference type="EMBL" id="JAKMXF010000308">
    <property type="protein sequence ID" value="KAI6651071.1"/>
    <property type="molecule type" value="Genomic_DNA"/>
</dbReference>
<name>A0AAV7JRR3_9METZ</name>
<dbReference type="AlphaFoldDB" id="A0AAV7JRR3"/>
<protein>
    <submittedName>
        <fullName evidence="1">Zinc finger MYM-type protein 1-like</fullName>
    </submittedName>
</protein>
<accession>A0AAV7JRR3</accession>
<keyword evidence="2" id="KW-1185">Reference proteome</keyword>
<organism evidence="1 2">
    <name type="scientific">Oopsacas minuta</name>
    <dbReference type="NCBI Taxonomy" id="111878"/>
    <lineage>
        <taxon>Eukaryota</taxon>
        <taxon>Metazoa</taxon>
        <taxon>Porifera</taxon>
        <taxon>Hexactinellida</taxon>
        <taxon>Hexasterophora</taxon>
        <taxon>Lyssacinosida</taxon>
        <taxon>Leucopsacidae</taxon>
        <taxon>Oopsacas</taxon>
    </lineage>
</organism>
<comment type="caution">
    <text evidence="1">The sequence shown here is derived from an EMBL/GenBank/DDBJ whole genome shotgun (WGS) entry which is preliminary data.</text>
</comment>
<dbReference type="Proteomes" id="UP001165289">
    <property type="component" value="Unassembled WGS sequence"/>
</dbReference>
<proteinExistence type="predicted"/>
<evidence type="ECO:0000313" key="1">
    <source>
        <dbReference type="EMBL" id="KAI6651071.1"/>
    </source>
</evidence>
<reference evidence="1 2" key="1">
    <citation type="journal article" date="2023" name="BMC Biol.">
        <title>The compact genome of the sponge Oopsacas minuta (Hexactinellida) is lacking key metazoan core genes.</title>
        <authorList>
            <person name="Santini S."/>
            <person name="Schenkelaars Q."/>
            <person name="Jourda C."/>
            <person name="Duchesne M."/>
            <person name="Belahbib H."/>
            <person name="Rocher C."/>
            <person name="Selva M."/>
            <person name="Riesgo A."/>
            <person name="Vervoort M."/>
            <person name="Leys S.P."/>
            <person name="Kodjabachian L."/>
            <person name="Le Bivic A."/>
            <person name="Borchiellini C."/>
            <person name="Claverie J.M."/>
            <person name="Renard E."/>
        </authorList>
    </citation>
    <scope>NUCLEOTIDE SEQUENCE [LARGE SCALE GENOMIC DNA]</scope>
    <source>
        <strain evidence="1">SPO-2</strain>
    </source>
</reference>
<gene>
    <name evidence="1" type="ORF">LOD99_5648</name>
</gene>
<evidence type="ECO:0000313" key="2">
    <source>
        <dbReference type="Proteomes" id="UP001165289"/>
    </source>
</evidence>